<name>A0A6C0BTK7_9ZZZZ</name>
<dbReference type="InterPro" id="IPR002641">
    <property type="entry name" value="PNPLA_dom"/>
</dbReference>
<evidence type="ECO:0000313" key="3">
    <source>
        <dbReference type="EMBL" id="QHS95410.1"/>
    </source>
</evidence>
<dbReference type="InterPro" id="IPR052580">
    <property type="entry name" value="Lipid_Hydrolase"/>
</dbReference>
<protein>
    <recommendedName>
        <fullName evidence="2">PNPLA domain-containing protein</fullName>
    </recommendedName>
</protein>
<evidence type="ECO:0000256" key="1">
    <source>
        <dbReference type="ARBA" id="ARBA00023098"/>
    </source>
</evidence>
<dbReference type="PANTHER" id="PTHR46394:SF1">
    <property type="entry name" value="PNPLA DOMAIN-CONTAINING PROTEIN"/>
    <property type="match status" value="1"/>
</dbReference>
<dbReference type="PROSITE" id="PS51635">
    <property type="entry name" value="PNPLA"/>
    <property type="match status" value="1"/>
</dbReference>
<dbReference type="InterPro" id="IPR016035">
    <property type="entry name" value="Acyl_Trfase/lysoPLipase"/>
</dbReference>
<dbReference type="GO" id="GO:0006629">
    <property type="term" value="P:lipid metabolic process"/>
    <property type="evidence" value="ECO:0007669"/>
    <property type="project" value="UniProtKB-KW"/>
</dbReference>
<dbReference type="PANTHER" id="PTHR46394">
    <property type="entry name" value="ANNEXIN"/>
    <property type="match status" value="1"/>
</dbReference>
<dbReference type="Gene3D" id="3.40.1090.10">
    <property type="entry name" value="Cytosolic phospholipase A2 catalytic domain"/>
    <property type="match status" value="2"/>
</dbReference>
<sequence length="286" mass="32868">MEIDTLVLSGGGPSGMAYFGIFRSLFENNIISENLDGIKEIITTSAGIFPSVCLLIKFKLELCREIVMNYDLFKLLDHEDLKIDDFLVDFGFFSTDGCGSFIKKIIKNKLKVEDITLKELYEYNNVKLTVKVFNATKKQLEYISYETDPDLSIIKLVQMTTAIPGFFKPVKYNDCLYVDGGLRGHFPIEVCESKNYLGLFIRGGTVSKIEILEIFPILEFIYSLMINQDQTVYDIQNNKIDKRIIYAEIGYGLKFDMNKTDKEKIMNKGYEITQKHINQHLETNKV</sequence>
<organism evidence="3">
    <name type="scientific">viral metagenome</name>
    <dbReference type="NCBI Taxonomy" id="1070528"/>
    <lineage>
        <taxon>unclassified sequences</taxon>
        <taxon>metagenomes</taxon>
        <taxon>organismal metagenomes</taxon>
    </lineage>
</organism>
<dbReference type="EMBL" id="MN739249">
    <property type="protein sequence ID" value="QHS95410.1"/>
    <property type="molecule type" value="Genomic_DNA"/>
</dbReference>
<reference evidence="3" key="1">
    <citation type="journal article" date="2020" name="Nature">
        <title>Giant virus diversity and host interactions through global metagenomics.</title>
        <authorList>
            <person name="Schulz F."/>
            <person name="Roux S."/>
            <person name="Paez-Espino D."/>
            <person name="Jungbluth S."/>
            <person name="Walsh D.A."/>
            <person name="Denef V.J."/>
            <person name="McMahon K.D."/>
            <person name="Konstantinidis K.T."/>
            <person name="Eloe-Fadrosh E.A."/>
            <person name="Kyrpides N.C."/>
            <person name="Woyke T."/>
        </authorList>
    </citation>
    <scope>NUCLEOTIDE SEQUENCE</scope>
    <source>
        <strain evidence="3">GVMAG-M-3300018428-35</strain>
    </source>
</reference>
<dbReference type="AlphaFoldDB" id="A0A6C0BTK7"/>
<evidence type="ECO:0000259" key="2">
    <source>
        <dbReference type="PROSITE" id="PS51635"/>
    </source>
</evidence>
<keyword evidence="1" id="KW-0443">Lipid metabolism</keyword>
<dbReference type="SUPFAM" id="SSF52151">
    <property type="entry name" value="FabD/lysophospholipase-like"/>
    <property type="match status" value="1"/>
</dbReference>
<dbReference type="Pfam" id="PF01734">
    <property type="entry name" value="Patatin"/>
    <property type="match status" value="1"/>
</dbReference>
<proteinExistence type="predicted"/>
<feature type="domain" description="PNPLA" evidence="2">
    <location>
        <begin position="6"/>
        <end position="192"/>
    </location>
</feature>
<accession>A0A6C0BTK7</accession>